<reference evidence="1 2" key="1">
    <citation type="submission" date="2022-07" db="EMBL/GenBank/DDBJ databases">
        <title>Genome-wide signatures of adaptation to extreme environments.</title>
        <authorList>
            <person name="Cho C.H."/>
            <person name="Yoon H.S."/>
        </authorList>
    </citation>
    <scope>NUCLEOTIDE SEQUENCE [LARGE SCALE GENOMIC DNA]</scope>
    <source>
        <strain evidence="1 2">DBV 063 E5</strain>
    </source>
</reference>
<evidence type="ECO:0008006" key="3">
    <source>
        <dbReference type="Google" id="ProtNLM"/>
    </source>
</evidence>
<organism evidence="1 2">
    <name type="scientific">Cyanidium caldarium</name>
    <name type="common">Red alga</name>
    <dbReference type="NCBI Taxonomy" id="2771"/>
    <lineage>
        <taxon>Eukaryota</taxon>
        <taxon>Rhodophyta</taxon>
        <taxon>Bangiophyceae</taxon>
        <taxon>Cyanidiales</taxon>
        <taxon>Cyanidiaceae</taxon>
        <taxon>Cyanidium</taxon>
    </lineage>
</organism>
<dbReference type="AlphaFoldDB" id="A0AAV9J0J5"/>
<evidence type="ECO:0000313" key="2">
    <source>
        <dbReference type="Proteomes" id="UP001301350"/>
    </source>
</evidence>
<evidence type="ECO:0000313" key="1">
    <source>
        <dbReference type="EMBL" id="KAK4537543.1"/>
    </source>
</evidence>
<dbReference type="Gene3D" id="2.60.40.10">
    <property type="entry name" value="Immunoglobulins"/>
    <property type="match status" value="2"/>
</dbReference>
<sequence>MDHNEEMTRSEAQVLSIGTLPPLWHSTADDWIEIFHSMPSLEQVYIIYSQDGGKWTPRRAHALEDASHVRDEFRVFRIHGCRQLEFVLTDGQRYWDNNYGANYRITQPGRYVVGVSGLQRKGDVDMDEVRRMLLRGVDEFIELLWEAPAEWTQAYVLYATAFDTDNAWIAPPGDPMSQPVHAGGRWFCRIRAQQLEFVLHNGRGVYHKFHGKNFRCHSPGRYVVRGMSCEYVGRSERDKAKHAAVNQVDDTASRRPTP</sequence>
<name>A0AAV9J0J5_CYACA</name>
<keyword evidence="2" id="KW-1185">Reference proteome</keyword>
<accession>A0AAV9J0J5</accession>
<proteinExistence type="predicted"/>
<dbReference type="Proteomes" id="UP001301350">
    <property type="component" value="Unassembled WGS sequence"/>
</dbReference>
<dbReference type="EMBL" id="JANCYW010000013">
    <property type="protein sequence ID" value="KAK4537543.1"/>
    <property type="molecule type" value="Genomic_DNA"/>
</dbReference>
<gene>
    <name evidence="1" type="ORF">CDCA_CDCA13G3568</name>
</gene>
<protein>
    <recommendedName>
        <fullName evidence="3">Carbohydrate binding module family 25 domain-containing protein</fullName>
    </recommendedName>
</protein>
<dbReference type="InterPro" id="IPR013783">
    <property type="entry name" value="Ig-like_fold"/>
</dbReference>
<comment type="caution">
    <text evidence="1">The sequence shown here is derived from an EMBL/GenBank/DDBJ whole genome shotgun (WGS) entry which is preliminary data.</text>
</comment>